<evidence type="ECO:0000313" key="6">
    <source>
        <dbReference type="EMBL" id="MDQ0641943.1"/>
    </source>
</evidence>
<reference evidence="6 7" key="1">
    <citation type="submission" date="2023-07" db="EMBL/GenBank/DDBJ databases">
        <title>Comparative genomics of wheat-associated soil bacteria to identify genetic determinants of phenazine resistance.</title>
        <authorList>
            <person name="Mouncey N."/>
        </authorList>
    </citation>
    <scope>NUCLEOTIDE SEQUENCE [LARGE SCALE GENOMIC DNA]</scope>
    <source>
        <strain evidence="6 7">W2I7</strain>
    </source>
</reference>
<evidence type="ECO:0000256" key="1">
    <source>
        <dbReference type="ARBA" id="ARBA00010641"/>
    </source>
</evidence>
<dbReference type="InterPro" id="IPR014284">
    <property type="entry name" value="RNA_pol_sigma-70_dom"/>
</dbReference>
<dbReference type="EMBL" id="JAUSXK010000001">
    <property type="protein sequence ID" value="MDQ0641943.1"/>
    <property type="molecule type" value="Genomic_DNA"/>
</dbReference>
<dbReference type="RefSeq" id="WP_307357230.1">
    <property type="nucleotide sequence ID" value="NZ_JAUSXK010000001.1"/>
</dbReference>
<dbReference type="CDD" id="cd06171">
    <property type="entry name" value="Sigma70_r4"/>
    <property type="match status" value="1"/>
</dbReference>
<evidence type="ECO:0000256" key="2">
    <source>
        <dbReference type="ARBA" id="ARBA00023015"/>
    </source>
</evidence>
<accession>A0ABU0P3N5</accession>
<comment type="caution">
    <text evidence="6">The sequence shown here is derived from an EMBL/GenBank/DDBJ whole genome shotgun (WGS) entry which is preliminary data.</text>
</comment>
<dbReference type="NCBIfam" id="TIGR02937">
    <property type="entry name" value="sigma70-ECF"/>
    <property type="match status" value="1"/>
</dbReference>
<evidence type="ECO:0000313" key="7">
    <source>
        <dbReference type="Proteomes" id="UP001239085"/>
    </source>
</evidence>
<keyword evidence="3" id="KW-0731">Sigma factor</keyword>
<dbReference type="Gene3D" id="1.10.10.10">
    <property type="entry name" value="Winged helix-like DNA-binding domain superfamily/Winged helix DNA-binding domain"/>
    <property type="match status" value="1"/>
</dbReference>
<evidence type="ECO:0000256" key="4">
    <source>
        <dbReference type="ARBA" id="ARBA00023163"/>
    </source>
</evidence>
<feature type="domain" description="HTH luxR-type" evidence="5">
    <location>
        <begin position="145"/>
        <end position="172"/>
    </location>
</feature>
<gene>
    <name evidence="6" type="ORF">QFZ46_000103</name>
</gene>
<comment type="similarity">
    <text evidence="1">Belongs to the sigma-70 factor family. ECF subfamily.</text>
</comment>
<dbReference type="Proteomes" id="UP001239085">
    <property type="component" value="Unassembled WGS sequence"/>
</dbReference>
<dbReference type="Pfam" id="PF08281">
    <property type="entry name" value="Sigma70_r4_2"/>
    <property type="match status" value="1"/>
</dbReference>
<protein>
    <submittedName>
        <fullName evidence="6">RNA polymerase sigma factor (Sigma-70 family)</fullName>
    </submittedName>
</protein>
<dbReference type="InterPro" id="IPR039425">
    <property type="entry name" value="RNA_pol_sigma-70-like"/>
</dbReference>
<keyword evidence="7" id="KW-1185">Reference proteome</keyword>
<dbReference type="InterPro" id="IPR036388">
    <property type="entry name" value="WH-like_DNA-bd_sf"/>
</dbReference>
<sequence length="204" mass="22621">MSTDNEIIARSLHEPGAFSEIFERHVGPVGGYIRRRVGVDAVDDVLSETFLVAFRRRKAFDPRRESARPWLLGIATRLVKSHRAVEARQWRAFEASASAESDSEMPHAVADSRLDADSALRELAPRIAALSTKDRDTLLLYAWADLTYEQIADALNVPVGTVRSRLNRVRRKLAPPGSRGATRLTPIVHAMAKEESDVSYGTSA</sequence>
<name>A0ABU0P3N5_9MICO</name>
<proteinExistence type="inferred from homology"/>
<dbReference type="Gene3D" id="1.10.1740.10">
    <property type="match status" value="1"/>
</dbReference>
<dbReference type="PANTHER" id="PTHR43133:SF25">
    <property type="entry name" value="RNA POLYMERASE SIGMA FACTOR RFAY-RELATED"/>
    <property type="match status" value="1"/>
</dbReference>
<evidence type="ECO:0000256" key="3">
    <source>
        <dbReference type="ARBA" id="ARBA00023082"/>
    </source>
</evidence>
<dbReference type="PROSITE" id="PS00622">
    <property type="entry name" value="HTH_LUXR_1"/>
    <property type="match status" value="1"/>
</dbReference>
<keyword evidence="2" id="KW-0805">Transcription regulation</keyword>
<dbReference type="SUPFAM" id="SSF88946">
    <property type="entry name" value="Sigma2 domain of RNA polymerase sigma factors"/>
    <property type="match status" value="1"/>
</dbReference>
<keyword evidence="4" id="KW-0804">Transcription</keyword>
<dbReference type="InterPro" id="IPR013324">
    <property type="entry name" value="RNA_pol_sigma_r3/r4-like"/>
</dbReference>
<dbReference type="InterPro" id="IPR007627">
    <property type="entry name" value="RNA_pol_sigma70_r2"/>
</dbReference>
<dbReference type="SUPFAM" id="SSF88659">
    <property type="entry name" value="Sigma3 and sigma4 domains of RNA polymerase sigma factors"/>
    <property type="match status" value="1"/>
</dbReference>
<dbReference type="InterPro" id="IPR013325">
    <property type="entry name" value="RNA_pol_sigma_r2"/>
</dbReference>
<dbReference type="InterPro" id="IPR000792">
    <property type="entry name" value="Tscrpt_reg_LuxR_C"/>
</dbReference>
<evidence type="ECO:0000259" key="5">
    <source>
        <dbReference type="PROSITE" id="PS00622"/>
    </source>
</evidence>
<organism evidence="6 7">
    <name type="scientific">Microbacterium murale</name>
    <dbReference type="NCBI Taxonomy" id="1081040"/>
    <lineage>
        <taxon>Bacteria</taxon>
        <taxon>Bacillati</taxon>
        <taxon>Actinomycetota</taxon>
        <taxon>Actinomycetes</taxon>
        <taxon>Micrococcales</taxon>
        <taxon>Microbacteriaceae</taxon>
        <taxon>Microbacterium</taxon>
    </lineage>
</organism>
<dbReference type="Pfam" id="PF04542">
    <property type="entry name" value="Sigma70_r2"/>
    <property type="match status" value="1"/>
</dbReference>
<dbReference type="InterPro" id="IPR013249">
    <property type="entry name" value="RNA_pol_sigma70_r4_t2"/>
</dbReference>
<dbReference type="PANTHER" id="PTHR43133">
    <property type="entry name" value="RNA POLYMERASE ECF-TYPE SIGMA FACTO"/>
    <property type="match status" value="1"/>
</dbReference>